<feature type="region of interest" description="Disordered" evidence="15">
    <location>
        <begin position="97"/>
        <end position="122"/>
    </location>
</feature>
<comment type="similarity">
    <text evidence="2 14">Belongs to the MYST (SAS/MOZ) family.</text>
</comment>
<keyword evidence="18" id="KW-1185">Reference proteome</keyword>
<dbReference type="GO" id="GO:0006357">
    <property type="term" value="P:regulation of transcription by RNA polymerase II"/>
    <property type="evidence" value="ECO:0007669"/>
    <property type="project" value="TreeGrafter"/>
</dbReference>
<accession>A0A7R9MHP8</accession>
<dbReference type="Gene3D" id="4.10.320.30">
    <property type="match status" value="1"/>
</dbReference>
<sequence>MEVQNDGKCCVPDCDSTGHLSGKFDSHSTLNMCPIYHNLTGDDCRQRYGRRVQRRQDRSDANRRELRQKAANSPNTKEDRCAALIENRRKEMQKDVLTVSPSKAQSPNKAHKQKTSSREPDLKGLTPIFDMDMFREAQARAAELIQEQLAAEQEVKRAGIGLVEMGRYEMTVWYSSPYPEEYQCLPKLYICEFCLKYTNSPLILKRHLHKCVRRYPPGDEIYRKGNISFFEVDGETNKQFCQNLCLLAKLFLDHKTLYFDVEPFLFYIMTEADAEGCHIVGYFSKEKQSFLAYNVSCILTLPPYQRQGFGRMLIDFSYLLTKTEGKVGSPEKPLSDLGLISYRSYWKQVILEYLSSYEGKDISIKNVSSQTGINAYDIVSTLQSMGMLKYWKGKHLVLTQKEILDEFRVKLKKRKNPKLIDPKCLHWTPKTK</sequence>
<dbReference type="PROSITE" id="PS51726">
    <property type="entry name" value="MYST_HAT"/>
    <property type="match status" value="1"/>
</dbReference>
<keyword evidence="12 14" id="KW-0539">Nucleus</keyword>
<dbReference type="FunFam" id="1.10.10.10:FF:000022">
    <property type="entry name" value="Histone acetyltransferase"/>
    <property type="match status" value="1"/>
</dbReference>
<evidence type="ECO:0000256" key="4">
    <source>
        <dbReference type="ARBA" id="ARBA00022679"/>
    </source>
</evidence>
<comment type="catalytic activity">
    <reaction evidence="14">
        <text>L-lysyl-[protein] + acetyl-CoA = N(6)-acetyl-L-lysyl-[protein] + CoA + H(+)</text>
        <dbReference type="Rhea" id="RHEA:45948"/>
        <dbReference type="Rhea" id="RHEA-COMP:9752"/>
        <dbReference type="Rhea" id="RHEA-COMP:10731"/>
        <dbReference type="ChEBI" id="CHEBI:15378"/>
        <dbReference type="ChEBI" id="CHEBI:29969"/>
        <dbReference type="ChEBI" id="CHEBI:57287"/>
        <dbReference type="ChEBI" id="CHEBI:57288"/>
        <dbReference type="ChEBI" id="CHEBI:61930"/>
        <dbReference type="EC" id="2.3.1.48"/>
    </reaction>
</comment>
<dbReference type="PANTHER" id="PTHR10615">
    <property type="entry name" value="HISTONE ACETYLTRANSFERASE"/>
    <property type="match status" value="1"/>
</dbReference>
<dbReference type="GO" id="GO:0010485">
    <property type="term" value="F:histone H4 acetyltransferase activity"/>
    <property type="evidence" value="ECO:0007669"/>
    <property type="project" value="TreeGrafter"/>
</dbReference>
<evidence type="ECO:0000256" key="12">
    <source>
        <dbReference type="ARBA" id="ARBA00023242"/>
    </source>
</evidence>
<dbReference type="GO" id="GO:0140861">
    <property type="term" value="P:DNA repair-dependent chromatin remodeling"/>
    <property type="evidence" value="ECO:0007669"/>
    <property type="project" value="UniProtKB-ARBA"/>
</dbReference>
<evidence type="ECO:0000256" key="2">
    <source>
        <dbReference type="ARBA" id="ARBA00010107"/>
    </source>
</evidence>
<evidence type="ECO:0000256" key="9">
    <source>
        <dbReference type="ARBA" id="ARBA00022990"/>
    </source>
</evidence>
<dbReference type="InterPro" id="IPR040706">
    <property type="entry name" value="Zf-MYST"/>
</dbReference>
<feature type="compositionally biased region" description="Basic and acidic residues" evidence="15">
    <location>
        <begin position="54"/>
        <end position="68"/>
    </location>
</feature>
<keyword evidence="11" id="KW-0804">Transcription</keyword>
<dbReference type="Gene3D" id="3.30.60.60">
    <property type="entry name" value="N-acetyl transferase-like"/>
    <property type="match status" value="1"/>
</dbReference>
<keyword evidence="8" id="KW-0156">Chromatin regulator</keyword>
<dbReference type="Pfam" id="PF01530">
    <property type="entry name" value="zf-C2HC"/>
    <property type="match status" value="1"/>
</dbReference>
<dbReference type="InterPro" id="IPR036388">
    <property type="entry name" value="WH-like_DNA-bd_sf"/>
</dbReference>
<dbReference type="GO" id="GO:0036409">
    <property type="term" value="C:histone H3-K14 acetyltransferase complex"/>
    <property type="evidence" value="ECO:0007669"/>
    <property type="project" value="TreeGrafter"/>
</dbReference>
<evidence type="ECO:0000256" key="5">
    <source>
        <dbReference type="ARBA" id="ARBA00022723"/>
    </source>
</evidence>
<dbReference type="PROSITE" id="PS51802">
    <property type="entry name" value="ZF_CCHHC"/>
    <property type="match status" value="1"/>
</dbReference>
<dbReference type="Pfam" id="PF17772">
    <property type="entry name" value="zf-MYST"/>
    <property type="match status" value="1"/>
</dbReference>
<gene>
    <name evidence="17" type="ORF">ONB1V03_LOCUS17021</name>
</gene>
<keyword evidence="6" id="KW-0863">Zinc-finger</keyword>
<dbReference type="AlphaFoldDB" id="A0A7R9MHP8"/>
<feature type="domain" description="MYST-type HAT" evidence="16">
    <location>
        <begin position="155"/>
        <end position="429"/>
    </location>
</feature>
<dbReference type="GO" id="GO:0005705">
    <property type="term" value="C:polytene chromosome interband"/>
    <property type="evidence" value="ECO:0007669"/>
    <property type="project" value="UniProtKB-ARBA"/>
</dbReference>
<evidence type="ECO:0000259" key="16">
    <source>
        <dbReference type="PROSITE" id="PS51726"/>
    </source>
</evidence>
<keyword evidence="4" id="KW-0808">Transferase</keyword>
<dbReference type="Gene3D" id="1.10.10.10">
    <property type="entry name" value="Winged helix-like DNA-binding domain superfamily/Winged helix DNA-binding domain"/>
    <property type="match status" value="1"/>
</dbReference>
<dbReference type="EC" id="2.3.1.48" evidence="3 14"/>
<dbReference type="EMBL" id="OC935099">
    <property type="protein sequence ID" value="CAD7660453.1"/>
    <property type="molecule type" value="Genomic_DNA"/>
</dbReference>
<dbReference type="OrthoDB" id="787137at2759"/>
<keyword evidence="9" id="KW-0007">Acetylation</keyword>
<dbReference type="GO" id="GO:0040029">
    <property type="term" value="P:epigenetic regulation of gene expression"/>
    <property type="evidence" value="ECO:0007669"/>
    <property type="project" value="UniProtKB-ARBA"/>
</dbReference>
<proteinExistence type="inferred from homology"/>
<dbReference type="GO" id="GO:0003682">
    <property type="term" value="F:chromatin binding"/>
    <property type="evidence" value="ECO:0007669"/>
    <property type="project" value="TreeGrafter"/>
</dbReference>
<evidence type="ECO:0000256" key="8">
    <source>
        <dbReference type="ARBA" id="ARBA00022853"/>
    </source>
</evidence>
<keyword evidence="5" id="KW-0479">Metal-binding</keyword>
<evidence type="ECO:0000256" key="6">
    <source>
        <dbReference type="ARBA" id="ARBA00022771"/>
    </source>
</evidence>
<evidence type="ECO:0000313" key="17">
    <source>
        <dbReference type="EMBL" id="CAD7660453.1"/>
    </source>
</evidence>
<evidence type="ECO:0000256" key="3">
    <source>
        <dbReference type="ARBA" id="ARBA00013184"/>
    </source>
</evidence>
<protein>
    <recommendedName>
        <fullName evidence="3 14">Histone acetyltransferase</fullName>
        <ecNumber evidence="3 14">2.3.1.48</ecNumber>
    </recommendedName>
</protein>
<dbReference type="GO" id="GO:0003712">
    <property type="term" value="F:transcription coregulator activity"/>
    <property type="evidence" value="ECO:0007669"/>
    <property type="project" value="TreeGrafter"/>
</dbReference>
<dbReference type="InterPro" id="IPR036060">
    <property type="entry name" value="Znf_C2H2C_sf"/>
</dbReference>
<reference evidence="17" key="1">
    <citation type="submission" date="2020-11" db="EMBL/GenBank/DDBJ databases">
        <authorList>
            <person name="Tran Van P."/>
        </authorList>
    </citation>
    <scope>NUCLEOTIDE SEQUENCE</scope>
</reference>
<dbReference type="InterPro" id="IPR016181">
    <property type="entry name" value="Acyl_CoA_acyltransferase"/>
</dbReference>
<organism evidence="17">
    <name type="scientific">Oppiella nova</name>
    <dbReference type="NCBI Taxonomy" id="334625"/>
    <lineage>
        <taxon>Eukaryota</taxon>
        <taxon>Metazoa</taxon>
        <taxon>Ecdysozoa</taxon>
        <taxon>Arthropoda</taxon>
        <taxon>Chelicerata</taxon>
        <taxon>Arachnida</taxon>
        <taxon>Acari</taxon>
        <taxon>Acariformes</taxon>
        <taxon>Sarcoptiformes</taxon>
        <taxon>Oribatida</taxon>
        <taxon>Brachypylina</taxon>
        <taxon>Oppioidea</taxon>
        <taxon>Oppiidae</taxon>
        <taxon>Oppiella</taxon>
    </lineage>
</organism>
<dbReference type="InterPro" id="IPR002515">
    <property type="entry name" value="Znf_C2H2C"/>
</dbReference>
<evidence type="ECO:0000256" key="1">
    <source>
        <dbReference type="ARBA" id="ARBA00004123"/>
    </source>
</evidence>
<evidence type="ECO:0000256" key="7">
    <source>
        <dbReference type="ARBA" id="ARBA00022833"/>
    </source>
</evidence>
<dbReference type="SUPFAM" id="SSF103637">
    <property type="entry name" value="CCHHC domain"/>
    <property type="match status" value="1"/>
</dbReference>
<dbReference type="CDD" id="cd04301">
    <property type="entry name" value="NAT_SF"/>
    <property type="match status" value="1"/>
</dbReference>
<dbReference type="FunFam" id="3.30.60.60:FF:000001">
    <property type="entry name" value="Histone acetyltransferase"/>
    <property type="match status" value="1"/>
</dbReference>
<comment type="subcellular location">
    <subcellularLocation>
        <location evidence="1 14">Nucleus</location>
    </subcellularLocation>
</comment>
<name>A0A7R9MHP8_9ACAR</name>
<evidence type="ECO:0000256" key="10">
    <source>
        <dbReference type="ARBA" id="ARBA00023015"/>
    </source>
</evidence>
<keyword evidence="10" id="KW-0805">Transcription regulation</keyword>
<feature type="region of interest" description="Disordered" evidence="15">
    <location>
        <begin position="47"/>
        <end position="79"/>
    </location>
</feature>
<dbReference type="InterPro" id="IPR002717">
    <property type="entry name" value="HAT_MYST-type"/>
</dbReference>
<dbReference type="EMBL" id="CAJPVJ010020274">
    <property type="protein sequence ID" value="CAG2177591.1"/>
    <property type="molecule type" value="Genomic_DNA"/>
</dbReference>
<evidence type="ECO:0000256" key="15">
    <source>
        <dbReference type="SAM" id="MobiDB-lite"/>
    </source>
</evidence>
<evidence type="ECO:0000256" key="11">
    <source>
        <dbReference type="ARBA" id="ARBA00023163"/>
    </source>
</evidence>
<dbReference type="FunFam" id="3.40.630.30:FF:000001">
    <property type="entry name" value="Histone acetyltransferase"/>
    <property type="match status" value="1"/>
</dbReference>
<dbReference type="Proteomes" id="UP000728032">
    <property type="component" value="Unassembled WGS sequence"/>
</dbReference>
<feature type="active site" description="Proton donor/acceptor" evidence="13">
    <location>
        <position position="331"/>
    </location>
</feature>
<keyword evidence="7" id="KW-0862">Zinc</keyword>
<dbReference type="Gene3D" id="3.40.630.30">
    <property type="match status" value="1"/>
</dbReference>
<dbReference type="Pfam" id="PF01853">
    <property type="entry name" value="MOZ_SAS"/>
    <property type="match status" value="1"/>
</dbReference>
<dbReference type="GO" id="GO:0008270">
    <property type="term" value="F:zinc ion binding"/>
    <property type="evidence" value="ECO:0007669"/>
    <property type="project" value="UniProtKB-KW"/>
</dbReference>
<evidence type="ECO:0000256" key="14">
    <source>
        <dbReference type="RuleBase" id="RU361211"/>
    </source>
</evidence>
<dbReference type="SUPFAM" id="SSF55729">
    <property type="entry name" value="Acyl-CoA N-acyltransferases (Nat)"/>
    <property type="match status" value="1"/>
</dbReference>
<evidence type="ECO:0000256" key="13">
    <source>
        <dbReference type="PIRSR" id="PIRSR602717-51"/>
    </source>
</evidence>
<evidence type="ECO:0000313" key="18">
    <source>
        <dbReference type="Proteomes" id="UP000728032"/>
    </source>
</evidence>
<feature type="compositionally biased region" description="Polar residues" evidence="15">
    <location>
        <begin position="99"/>
        <end position="108"/>
    </location>
</feature>
<dbReference type="GO" id="GO:0010484">
    <property type="term" value="F:histone H3 acetyltransferase activity"/>
    <property type="evidence" value="ECO:0007669"/>
    <property type="project" value="TreeGrafter"/>
</dbReference>
<dbReference type="InterPro" id="IPR050603">
    <property type="entry name" value="MYST_HAT"/>
</dbReference>
<dbReference type="PANTHER" id="PTHR10615:SF161">
    <property type="entry name" value="HISTONE ACETYLTRANSFERASE KAT7"/>
    <property type="match status" value="1"/>
</dbReference>